<dbReference type="PANTHER" id="PTHR46889:SF4">
    <property type="entry name" value="TRANSPOSASE INSO FOR INSERTION SEQUENCE ELEMENT IS911B-RELATED"/>
    <property type="match status" value="1"/>
</dbReference>
<dbReference type="InterPro" id="IPR012337">
    <property type="entry name" value="RNaseH-like_sf"/>
</dbReference>
<evidence type="ECO:0000259" key="2">
    <source>
        <dbReference type="PROSITE" id="PS50994"/>
    </source>
</evidence>
<dbReference type="Pfam" id="PF13276">
    <property type="entry name" value="HTH_21"/>
    <property type="match status" value="1"/>
</dbReference>
<dbReference type="InterPro" id="IPR036397">
    <property type="entry name" value="RNaseH_sf"/>
</dbReference>
<dbReference type="PANTHER" id="PTHR46889">
    <property type="entry name" value="TRANSPOSASE INSF FOR INSERTION SEQUENCE IS3B-RELATED"/>
    <property type="match status" value="1"/>
</dbReference>
<feature type="non-terminal residue" evidence="3">
    <location>
        <position position="428"/>
    </location>
</feature>
<dbReference type="GO" id="GO:0043565">
    <property type="term" value="F:sequence-specific DNA binding"/>
    <property type="evidence" value="ECO:0007669"/>
    <property type="project" value="InterPro"/>
</dbReference>
<gene>
    <name evidence="3" type="ORF">C6T65_23490</name>
</gene>
<dbReference type="SUPFAM" id="SSF48295">
    <property type="entry name" value="TrpR-like"/>
    <property type="match status" value="2"/>
</dbReference>
<dbReference type="RefSeq" id="WP_105856910.1">
    <property type="nucleotide sequence ID" value="NZ_PVHK01000177.1"/>
</dbReference>
<name>A0AA44XXC8_BURVI</name>
<dbReference type="GO" id="GO:0015074">
    <property type="term" value="P:DNA integration"/>
    <property type="evidence" value="ECO:0007669"/>
    <property type="project" value="InterPro"/>
</dbReference>
<sequence>MAKYDERFRLQVVREYLEGEASTRTLAARYGVGRTVIRRWVASYREHGVAGLRRKVGQYDARFKLSVLQRMQRDGLSYGQTAAVFDIRSVGHVSTWERLYHEGGFDALSPRRRGRPRKMATSLPPKPTEAGSPDERSREELLKENEYLRAEVAYPKKARCAAASEEAGSAKEKTQIVRELRQHHPVAALLKAAGLARSTFYYQLRTLDADDRHADLKAQIRTVFERHKGRYGYRRVTAAIRQAGHLVNHKTVQRLMQQLQLKSWVRPKKYRAWQGEIGKAAPNLLQRQFEATGANQKWVTDVTEFKVNGQKLYLSPVMDLYNGEIVAYQMDRRPSFELVNSMLKKALAKLPRKDKPLLHSDQGWHYRMPEFRRKLAQRELTQSMSRKGNCLDNAAMESFFGTLKSECFKQQRFTCVEQLRQTLECYIH</sequence>
<dbReference type="EMBL" id="PVHK01000177">
    <property type="protein sequence ID" value="PRH39969.1"/>
    <property type="molecule type" value="Genomic_DNA"/>
</dbReference>
<dbReference type="Gene3D" id="3.30.420.10">
    <property type="entry name" value="Ribonuclease H-like superfamily/Ribonuclease H"/>
    <property type="match status" value="1"/>
</dbReference>
<accession>A0AA44XXC8</accession>
<dbReference type="InterPro" id="IPR010921">
    <property type="entry name" value="Trp_repressor/repl_initiator"/>
</dbReference>
<feature type="region of interest" description="Disordered" evidence="1">
    <location>
        <begin position="107"/>
        <end position="138"/>
    </location>
</feature>
<protein>
    <submittedName>
        <fullName evidence="3">IS3 family transposase</fullName>
    </submittedName>
</protein>
<dbReference type="NCBIfam" id="NF033516">
    <property type="entry name" value="transpos_IS3"/>
    <property type="match status" value="1"/>
</dbReference>
<dbReference type="InterPro" id="IPR036388">
    <property type="entry name" value="WH-like_DNA-bd_sf"/>
</dbReference>
<evidence type="ECO:0000313" key="3">
    <source>
        <dbReference type="EMBL" id="PRH39969.1"/>
    </source>
</evidence>
<dbReference type="InterPro" id="IPR055247">
    <property type="entry name" value="InsJ-like_HTH"/>
</dbReference>
<dbReference type="AlphaFoldDB" id="A0AA44XXC8"/>
<dbReference type="InterPro" id="IPR025948">
    <property type="entry name" value="HTH-like_dom"/>
</dbReference>
<dbReference type="InterPro" id="IPR050900">
    <property type="entry name" value="Transposase_IS3/IS150/IS904"/>
</dbReference>
<proteinExistence type="predicted"/>
<evidence type="ECO:0000313" key="4">
    <source>
        <dbReference type="Proteomes" id="UP000237632"/>
    </source>
</evidence>
<evidence type="ECO:0000256" key="1">
    <source>
        <dbReference type="SAM" id="MobiDB-lite"/>
    </source>
</evidence>
<dbReference type="Proteomes" id="UP000237632">
    <property type="component" value="Unassembled WGS sequence"/>
</dbReference>
<dbReference type="InterPro" id="IPR001584">
    <property type="entry name" value="Integrase_cat-core"/>
</dbReference>
<dbReference type="PROSITE" id="PS50994">
    <property type="entry name" value="INTEGRASE"/>
    <property type="match status" value="1"/>
</dbReference>
<feature type="domain" description="Integrase catalytic" evidence="2">
    <location>
        <begin position="278"/>
        <end position="428"/>
    </location>
</feature>
<dbReference type="Pfam" id="PF00665">
    <property type="entry name" value="rve"/>
    <property type="match status" value="1"/>
</dbReference>
<organism evidence="3 4">
    <name type="scientific">Burkholderia vietnamiensis</name>
    <dbReference type="NCBI Taxonomy" id="60552"/>
    <lineage>
        <taxon>Bacteria</taxon>
        <taxon>Pseudomonadati</taxon>
        <taxon>Pseudomonadota</taxon>
        <taxon>Betaproteobacteria</taxon>
        <taxon>Burkholderiales</taxon>
        <taxon>Burkholderiaceae</taxon>
        <taxon>Burkholderia</taxon>
        <taxon>Burkholderia cepacia complex</taxon>
    </lineage>
</organism>
<dbReference type="Pfam" id="PF13333">
    <property type="entry name" value="rve_2"/>
    <property type="match status" value="1"/>
</dbReference>
<dbReference type="Pfam" id="PF13518">
    <property type="entry name" value="HTH_28"/>
    <property type="match status" value="2"/>
</dbReference>
<reference evidence="3 4" key="1">
    <citation type="submission" date="2018-03" db="EMBL/GenBank/DDBJ databases">
        <authorList>
            <person name="Nguyen K."/>
            <person name="Fouts D."/>
            <person name="Sutton G."/>
        </authorList>
    </citation>
    <scope>NUCLEOTIDE SEQUENCE [LARGE SCALE GENOMIC DNA]</scope>
    <source>
        <strain evidence="3 4">AU3578</strain>
    </source>
</reference>
<comment type="caution">
    <text evidence="3">The sequence shown here is derived from an EMBL/GenBank/DDBJ whole genome shotgun (WGS) entry which is preliminary data.</text>
</comment>
<dbReference type="InterPro" id="IPR048020">
    <property type="entry name" value="Transpos_IS3"/>
</dbReference>
<dbReference type="Gene3D" id="1.10.10.10">
    <property type="entry name" value="Winged helix-like DNA-binding domain superfamily/Winged helix DNA-binding domain"/>
    <property type="match status" value="2"/>
</dbReference>
<dbReference type="SUPFAM" id="SSF53098">
    <property type="entry name" value="Ribonuclease H-like"/>
    <property type="match status" value="1"/>
</dbReference>